<name>A0ACB8QN35_9AGAM</name>
<reference evidence="1" key="1">
    <citation type="submission" date="2021-02" db="EMBL/GenBank/DDBJ databases">
        <authorList>
            <consortium name="DOE Joint Genome Institute"/>
            <person name="Ahrendt S."/>
            <person name="Looney B.P."/>
            <person name="Miyauchi S."/>
            <person name="Morin E."/>
            <person name="Drula E."/>
            <person name="Courty P.E."/>
            <person name="Chicoki N."/>
            <person name="Fauchery L."/>
            <person name="Kohler A."/>
            <person name="Kuo A."/>
            <person name="Labutti K."/>
            <person name="Pangilinan J."/>
            <person name="Lipzen A."/>
            <person name="Riley R."/>
            <person name="Andreopoulos W."/>
            <person name="He G."/>
            <person name="Johnson J."/>
            <person name="Barry K.W."/>
            <person name="Grigoriev I.V."/>
            <person name="Nagy L."/>
            <person name="Hibbett D."/>
            <person name="Henrissat B."/>
            <person name="Matheny P.B."/>
            <person name="Labbe J."/>
            <person name="Martin F."/>
        </authorList>
    </citation>
    <scope>NUCLEOTIDE SEQUENCE</scope>
    <source>
        <strain evidence="1">EC-137</strain>
    </source>
</reference>
<reference evidence="1" key="2">
    <citation type="journal article" date="2022" name="New Phytol.">
        <title>Evolutionary transition to the ectomycorrhizal habit in the genomes of a hyperdiverse lineage of mushroom-forming fungi.</title>
        <authorList>
            <person name="Looney B."/>
            <person name="Miyauchi S."/>
            <person name="Morin E."/>
            <person name="Drula E."/>
            <person name="Courty P.E."/>
            <person name="Kohler A."/>
            <person name="Kuo A."/>
            <person name="LaButti K."/>
            <person name="Pangilinan J."/>
            <person name="Lipzen A."/>
            <person name="Riley R."/>
            <person name="Andreopoulos W."/>
            <person name="He G."/>
            <person name="Johnson J."/>
            <person name="Nolan M."/>
            <person name="Tritt A."/>
            <person name="Barry K.W."/>
            <person name="Grigoriev I.V."/>
            <person name="Nagy L.G."/>
            <person name="Hibbett D."/>
            <person name="Henrissat B."/>
            <person name="Matheny P.B."/>
            <person name="Labbe J."/>
            <person name="Martin F.M."/>
        </authorList>
    </citation>
    <scope>NUCLEOTIDE SEQUENCE</scope>
    <source>
        <strain evidence="1">EC-137</strain>
    </source>
</reference>
<keyword evidence="2" id="KW-1185">Reference proteome</keyword>
<dbReference type="Proteomes" id="UP000814128">
    <property type="component" value="Unassembled WGS sequence"/>
</dbReference>
<gene>
    <name evidence="1" type="ORF">K488DRAFT_48050</name>
</gene>
<accession>A0ACB8QN35</accession>
<dbReference type="EMBL" id="MU273523">
    <property type="protein sequence ID" value="KAI0033274.1"/>
    <property type="molecule type" value="Genomic_DNA"/>
</dbReference>
<evidence type="ECO:0000313" key="2">
    <source>
        <dbReference type="Proteomes" id="UP000814128"/>
    </source>
</evidence>
<evidence type="ECO:0000313" key="1">
    <source>
        <dbReference type="EMBL" id="KAI0033274.1"/>
    </source>
</evidence>
<sequence length="483" mass="51223">MFSRAFPLILSAGVAHASLRARNVSDVCSQIANQISGASGVFYPSSAHYEQDIGHWLTSSLQQSTCSVEPGTAEDVSTILQVLASTRTPFGVKGGGHSTNIGFSSTLGVQISMNRFNEITLSGDKTTVDVGAGLIWDDIYAVLNGSGVNVVGGRIPGVGVAGFTLGGVGYTWKTSQYGLTLDNVAAYKLVLPNGTITTVTAADEDLWFGLRVRSLIFGIVTTFTLVTHPQTDVWGGPVTVSPDQFDALNAAIANFSANNTDTKAAILPTYSYSGAQPGLSVTLFYDAPTPPNGLFDDLLAVPAVASHVATRSFADLVTSGGFTLPTTRGALNSVSVLHYTPLIIQLITNLTAEWGQRLGELDDLSFVSVSIEPFNSALFSHGAPSAYPPDRSRGIFPTNVFFSWQNATSDDVFVSAMKNLTGHVRRTAVAEGQDVEHAAVYDNYALGDTPLEDIYGHNVARLHWIRTAIDPDDVMGLAGGFKF</sequence>
<proteinExistence type="predicted"/>
<organism evidence="1 2">
    <name type="scientific">Vararia minispora EC-137</name>
    <dbReference type="NCBI Taxonomy" id="1314806"/>
    <lineage>
        <taxon>Eukaryota</taxon>
        <taxon>Fungi</taxon>
        <taxon>Dikarya</taxon>
        <taxon>Basidiomycota</taxon>
        <taxon>Agaricomycotina</taxon>
        <taxon>Agaricomycetes</taxon>
        <taxon>Russulales</taxon>
        <taxon>Lachnocladiaceae</taxon>
        <taxon>Vararia</taxon>
    </lineage>
</organism>
<protein>
    <submittedName>
        <fullName evidence="1">FAD-binding domain-containing protein</fullName>
    </submittedName>
</protein>
<comment type="caution">
    <text evidence="1">The sequence shown here is derived from an EMBL/GenBank/DDBJ whole genome shotgun (WGS) entry which is preliminary data.</text>
</comment>